<keyword evidence="4 9" id="KW-0812">Transmembrane</keyword>
<dbReference type="EMBL" id="GL983053">
    <property type="protein sequence ID" value="EGR34701.1"/>
    <property type="molecule type" value="Genomic_DNA"/>
</dbReference>
<feature type="domain" description="V-ATPase proteolipid subunit C-like" evidence="10">
    <location>
        <begin position="19"/>
        <end position="77"/>
    </location>
</feature>
<dbReference type="InterPro" id="IPR002379">
    <property type="entry name" value="ATPase_proteolipid_c-like_dom"/>
</dbReference>
<comment type="subcellular location">
    <subcellularLocation>
        <location evidence="1">Membrane</location>
        <topology evidence="1">Multi-pass membrane protein</topology>
    </subcellularLocation>
    <subcellularLocation>
        <location evidence="9">Vacuole membrane</location>
        <topology evidence="9">Multi-pass membrane protein</topology>
    </subcellularLocation>
</comment>
<evidence type="ECO:0000256" key="8">
    <source>
        <dbReference type="ARBA" id="ARBA00023136"/>
    </source>
</evidence>
<dbReference type="eggNOG" id="KOG0232">
    <property type="taxonomic scope" value="Eukaryota"/>
</dbReference>
<dbReference type="GO" id="GO:0033179">
    <property type="term" value="C:proton-transporting V-type ATPase, V0 domain"/>
    <property type="evidence" value="ECO:0007669"/>
    <property type="project" value="InterPro"/>
</dbReference>
<dbReference type="RefSeq" id="XP_004040005.1">
    <property type="nucleotide sequence ID" value="XM_004039957.1"/>
</dbReference>
<keyword evidence="8 9" id="KW-0472">Membrane</keyword>
<dbReference type="STRING" id="857967.G0QJ92"/>
<dbReference type="NCBIfam" id="TIGR01100">
    <property type="entry name" value="V_ATP_synt_C"/>
    <property type="match status" value="1"/>
</dbReference>
<comment type="similarity">
    <text evidence="2 9">Belongs to the V-ATPase proteolipid subunit family.</text>
</comment>
<dbReference type="Gene3D" id="1.20.120.610">
    <property type="entry name" value="lithium bound rotor ring of v- atpase"/>
    <property type="match status" value="1"/>
</dbReference>
<feature type="transmembrane region" description="Helical" evidence="9">
    <location>
        <begin position="56"/>
        <end position="79"/>
    </location>
</feature>
<feature type="transmembrane region" description="Helical" evidence="9">
    <location>
        <begin position="12"/>
        <end position="36"/>
    </location>
</feature>
<keyword evidence="6 9" id="KW-1133">Transmembrane helix</keyword>
<dbReference type="InterPro" id="IPR035921">
    <property type="entry name" value="F/V-ATP_Csub_sf"/>
</dbReference>
<protein>
    <recommendedName>
        <fullName evidence="9">V-type proton ATPase proteolipid subunit</fullName>
    </recommendedName>
</protein>
<keyword evidence="3 9" id="KW-0813">Transport</keyword>
<evidence type="ECO:0000256" key="2">
    <source>
        <dbReference type="ARBA" id="ARBA00007296"/>
    </source>
</evidence>
<evidence type="ECO:0000259" key="10">
    <source>
        <dbReference type="Pfam" id="PF00137"/>
    </source>
</evidence>
<dbReference type="GO" id="GO:0046961">
    <property type="term" value="F:proton-transporting ATPase activity, rotational mechanism"/>
    <property type="evidence" value="ECO:0007669"/>
    <property type="project" value="InterPro"/>
</dbReference>
<gene>
    <name evidence="11" type="ORF">IMG5_003340</name>
</gene>
<dbReference type="Proteomes" id="UP000008983">
    <property type="component" value="Unassembled WGS sequence"/>
</dbReference>
<feature type="domain" description="V-ATPase proteolipid subunit C-like" evidence="10">
    <location>
        <begin position="95"/>
        <end position="126"/>
    </location>
</feature>
<keyword evidence="9" id="KW-0926">Vacuole</keyword>
<name>G0QJ92_ICHMU</name>
<dbReference type="AlphaFoldDB" id="G0QJ92"/>
<keyword evidence="12" id="KW-1185">Reference proteome</keyword>
<evidence type="ECO:0000313" key="12">
    <source>
        <dbReference type="Proteomes" id="UP000008983"/>
    </source>
</evidence>
<dbReference type="InterPro" id="IPR011555">
    <property type="entry name" value="ATPase_proteolipid_su_C_euk"/>
</dbReference>
<dbReference type="CDD" id="cd18175">
    <property type="entry name" value="ATP-synt_Vo_c_ATP6C_rpt1"/>
    <property type="match status" value="1"/>
</dbReference>
<evidence type="ECO:0000256" key="5">
    <source>
        <dbReference type="ARBA" id="ARBA00022781"/>
    </source>
</evidence>
<dbReference type="GO" id="GO:0005774">
    <property type="term" value="C:vacuolar membrane"/>
    <property type="evidence" value="ECO:0007669"/>
    <property type="project" value="UniProtKB-SubCell"/>
</dbReference>
<proteinExistence type="inferred from homology"/>
<dbReference type="InterPro" id="IPR000245">
    <property type="entry name" value="ATPase_proteolipid_csu"/>
</dbReference>
<dbReference type="Pfam" id="PF00137">
    <property type="entry name" value="ATP-synt_C"/>
    <property type="match status" value="2"/>
</dbReference>
<dbReference type="GO" id="GO:0016787">
    <property type="term" value="F:hydrolase activity"/>
    <property type="evidence" value="ECO:0007669"/>
    <property type="project" value="UniProtKB-KW"/>
</dbReference>
<keyword evidence="11" id="KW-0378">Hydrolase</keyword>
<evidence type="ECO:0000256" key="6">
    <source>
        <dbReference type="ARBA" id="ARBA00022989"/>
    </source>
</evidence>
<evidence type="ECO:0000313" key="11">
    <source>
        <dbReference type="EMBL" id="EGR34701.1"/>
    </source>
</evidence>
<evidence type="ECO:0000256" key="4">
    <source>
        <dbReference type="ARBA" id="ARBA00022692"/>
    </source>
</evidence>
<dbReference type="OrthoDB" id="305104at2759"/>
<evidence type="ECO:0000256" key="3">
    <source>
        <dbReference type="ARBA" id="ARBA00022448"/>
    </source>
</evidence>
<keyword evidence="5 9" id="KW-0375">Hydrogen ion transport</keyword>
<evidence type="ECO:0000256" key="1">
    <source>
        <dbReference type="ARBA" id="ARBA00004141"/>
    </source>
</evidence>
<dbReference type="PRINTS" id="PR00122">
    <property type="entry name" value="VACATPASE"/>
</dbReference>
<organism evidence="11 12">
    <name type="scientific">Ichthyophthirius multifiliis</name>
    <name type="common">White spot disease agent</name>
    <name type="synonym">Ich</name>
    <dbReference type="NCBI Taxonomy" id="5932"/>
    <lineage>
        <taxon>Eukaryota</taxon>
        <taxon>Sar</taxon>
        <taxon>Alveolata</taxon>
        <taxon>Ciliophora</taxon>
        <taxon>Intramacronucleata</taxon>
        <taxon>Oligohymenophorea</taxon>
        <taxon>Hymenostomatida</taxon>
        <taxon>Ophryoglenina</taxon>
        <taxon>Ichthyophthirius</taxon>
    </lineage>
</organism>
<accession>G0QJ92</accession>
<dbReference type="PANTHER" id="PTHR10263">
    <property type="entry name" value="V-TYPE PROTON ATPASE PROTEOLIPID SUBUNIT"/>
    <property type="match status" value="1"/>
</dbReference>
<evidence type="ECO:0000256" key="9">
    <source>
        <dbReference type="RuleBase" id="RU363060"/>
    </source>
</evidence>
<dbReference type="InParanoid" id="G0QJ92"/>
<reference evidence="11 12" key="1">
    <citation type="submission" date="2011-07" db="EMBL/GenBank/DDBJ databases">
        <authorList>
            <person name="Coyne R."/>
            <person name="Brami D."/>
            <person name="Johnson J."/>
            <person name="Hostetler J."/>
            <person name="Hannick L."/>
            <person name="Clark T."/>
            <person name="Cassidy-Hanley D."/>
            <person name="Inman J."/>
        </authorList>
    </citation>
    <scope>NUCLEOTIDE SEQUENCE [LARGE SCALE GENOMIC DNA]</scope>
    <source>
        <strain evidence="11 12">G5</strain>
    </source>
</reference>
<keyword evidence="7 9" id="KW-0406">Ion transport</keyword>
<dbReference type="SUPFAM" id="SSF81333">
    <property type="entry name" value="F1F0 ATP synthase subunit C"/>
    <property type="match status" value="2"/>
</dbReference>
<dbReference type="OMA" id="KPPYAFF"/>
<feature type="transmembrane region" description="Helical" evidence="9">
    <location>
        <begin position="91"/>
        <end position="115"/>
    </location>
</feature>
<evidence type="ECO:0000256" key="7">
    <source>
        <dbReference type="ARBA" id="ARBA00023065"/>
    </source>
</evidence>
<dbReference type="GeneID" id="14910901"/>
<sequence length="135" mass="13962">MSQQAQEGMGIEYLFGYVGVASALVFANIGAAYGTAKSGVGISYMGISKPELIMKSIIPVVMAGILGIYGMIVAVILVQKINKKVYSSYECFSHLAAGLCCGISSLAAGLAIGVVGDAGVRAILDLKKLIFGKFC</sequence>